<dbReference type="PROSITE" id="PS50977">
    <property type="entry name" value="HTH_TETR_2"/>
    <property type="match status" value="1"/>
</dbReference>
<dbReference type="PANTHER" id="PTHR30055:SF226">
    <property type="entry name" value="HTH-TYPE TRANSCRIPTIONAL REGULATOR PKSA"/>
    <property type="match status" value="1"/>
</dbReference>
<name>A0A918X5S9_9ACTN</name>
<evidence type="ECO:0000256" key="2">
    <source>
        <dbReference type="PROSITE-ProRule" id="PRU00335"/>
    </source>
</evidence>
<sequence length="247" mass="27776">MVQSARSRRSPQARAERADRILDAAADLMVVLGPGKTTIEDVARRAGVGKGTVYLHFPTKEVLFLVVLMRAQSGVTARIMERMKADPVETLPSRVGVSALEGLSNSPLLREVYMNNAGMIDTIAETALSESGDLIDQRIHDFETYFQLLREHGLVRTDLSSDELFHIFGTTLTGFLVHPPLLEHQERRVPGQERRTRLAADALHRSLGENEDPDTLRAAWPRVVAVFDHTDQQVRAEIDRYRTVRRE</sequence>
<dbReference type="InterPro" id="IPR050109">
    <property type="entry name" value="HTH-type_TetR-like_transc_reg"/>
</dbReference>
<comment type="caution">
    <text evidence="4">The sequence shown here is derived from an EMBL/GenBank/DDBJ whole genome shotgun (WGS) entry which is preliminary data.</text>
</comment>
<dbReference type="InterPro" id="IPR009057">
    <property type="entry name" value="Homeodomain-like_sf"/>
</dbReference>
<evidence type="ECO:0000313" key="4">
    <source>
        <dbReference type="EMBL" id="GHD14451.1"/>
    </source>
</evidence>
<keyword evidence="5" id="KW-1185">Reference proteome</keyword>
<dbReference type="GO" id="GO:0000976">
    <property type="term" value="F:transcription cis-regulatory region binding"/>
    <property type="evidence" value="ECO:0007669"/>
    <property type="project" value="TreeGrafter"/>
</dbReference>
<dbReference type="GO" id="GO:0003700">
    <property type="term" value="F:DNA-binding transcription factor activity"/>
    <property type="evidence" value="ECO:0007669"/>
    <property type="project" value="TreeGrafter"/>
</dbReference>
<feature type="domain" description="HTH tetR-type" evidence="3">
    <location>
        <begin position="15"/>
        <end position="75"/>
    </location>
</feature>
<dbReference type="EMBL" id="BMXL01000001">
    <property type="protein sequence ID" value="GHD14451.1"/>
    <property type="molecule type" value="Genomic_DNA"/>
</dbReference>
<evidence type="ECO:0000313" key="5">
    <source>
        <dbReference type="Proteomes" id="UP000654947"/>
    </source>
</evidence>
<dbReference type="SUPFAM" id="SSF46689">
    <property type="entry name" value="Homeodomain-like"/>
    <property type="match status" value="1"/>
</dbReference>
<gene>
    <name evidence="4" type="ORF">GCM10007147_00500</name>
</gene>
<dbReference type="InterPro" id="IPR001647">
    <property type="entry name" value="HTH_TetR"/>
</dbReference>
<dbReference type="AlphaFoldDB" id="A0A918X5S9"/>
<evidence type="ECO:0000259" key="3">
    <source>
        <dbReference type="PROSITE" id="PS50977"/>
    </source>
</evidence>
<organism evidence="4 5">
    <name type="scientific">Nocardiopsis kunsanensis</name>
    <dbReference type="NCBI Taxonomy" id="141693"/>
    <lineage>
        <taxon>Bacteria</taxon>
        <taxon>Bacillati</taxon>
        <taxon>Actinomycetota</taxon>
        <taxon>Actinomycetes</taxon>
        <taxon>Streptosporangiales</taxon>
        <taxon>Nocardiopsidaceae</taxon>
        <taxon>Nocardiopsis</taxon>
    </lineage>
</organism>
<dbReference type="PROSITE" id="PS01081">
    <property type="entry name" value="HTH_TETR_1"/>
    <property type="match status" value="1"/>
</dbReference>
<protein>
    <recommendedName>
        <fullName evidence="3">HTH tetR-type domain-containing protein</fullName>
    </recommendedName>
</protein>
<proteinExistence type="predicted"/>
<feature type="DNA-binding region" description="H-T-H motif" evidence="2">
    <location>
        <begin position="38"/>
        <end position="57"/>
    </location>
</feature>
<dbReference type="Gene3D" id="1.10.357.10">
    <property type="entry name" value="Tetracycline Repressor, domain 2"/>
    <property type="match status" value="1"/>
</dbReference>
<dbReference type="Proteomes" id="UP000654947">
    <property type="component" value="Unassembled WGS sequence"/>
</dbReference>
<dbReference type="PRINTS" id="PR00455">
    <property type="entry name" value="HTHTETR"/>
</dbReference>
<keyword evidence="1 2" id="KW-0238">DNA-binding</keyword>
<dbReference type="PANTHER" id="PTHR30055">
    <property type="entry name" value="HTH-TYPE TRANSCRIPTIONAL REGULATOR RUTR"/>
    <property type="match status" value="1"/>
</dbReference>
<dbReference type="RefSeq" id="WP_193517101.1">
    <property type="nucleotide sequence ID" value="NZ_BMXL01000001.1"/>
</dbReference>
<reference evidence="4 5" key="1">
    <citation type="journal article" date="2014" name="Int. J. Syst. Evol. Microbiol.">
        <title>Complete genome sequence of Corynebacterium casei LMG S-19264T (=DSM 44701T), isolated from a smear-ripened cheese.</title>
        <authorList>
            <consortium name="US DOE Joint Genome Institute (JGI-PGF)"/>
            <person name="Walter F."/>
            <person name="Albersmeier A."/>
            <person name="Kalinowski J."/>
            <person name="Ruckert C."/>
        </authorList>
    </citation>
    <scope>NUCLEOTIDE SEQUENCE [LARGE SCALE GENOMIC DNA]</scope>
    <source>
        <strain evidence="4 5">KCTC 19473</strain>
    </source>
</reference>
<evidence type="ECO:0000256" key="1">
    <source>
        <dbReference type="ARBA" id="ARBA00023125"/>
    </source>
</evidence>
<dbReference type="InterPro" id="IPR023772">
    <property type="entry name" value="DNA-bd_HTH_TetR-type_CS"/>
</dbReference>
<accession>A0A918X5S9</accession>
<dbReference type="Pfam" id="PF00440">
    <property type="entry name" value="TetR_N"/>
    <property type="match status" value="1"/>
</dbReference>